<sequence>MHITRNPSQPKKHFKHHNNGGEGFLVWSGIIMCFSTDFHAQCRSINGQIYQGILRHLHLLRGTVDVDFIIKDGNGHSQCVYIVTKYFEEEGITGLK</sequence>
<dbReference type="AlphaFoldDB" id="A0A8X6PML5"/>
<reference evidence="1" key="1">
    <citation type="submission" date="2020-08" db="EMBL/GenBank/DDBJ databases">
        <title>Multicomponent nature underlies the extraordinary mechanical properties of spider dragline silk.</title>
        <authorList>
            <person name="Kono N."/>
            <person name="Nakamura H."/>
            <person name="Mori M."/>
            <person name="Yoshida Y."/>
            <person name="Ohtoshi R."/>
            <person name="Malay A.D."/>
            <person name="Moran D.A.P."/>
            <person name="Tomita M."/>
            <person name="Numata K."/>
            <person name="Arakawa K."/>
        </authorList>
    </citation>
    <scope>NUCLEOTIDE SEQUENCE</scope>
</reference>
<dbReference type="Proteomes" id="UP000887013">
    <property type="component" value="Unassembled WGS sequence"/>
</dbReference>
<gene>
    <name evidence="1" type="ORF">NPIL_569381</name>
</gene>
<proteinExistence type="predicted"/>
<protein>
    <submittedName>
        <fullName evidence="1">Uncharacterized protein</fullName>
    </submittedName>
</protein>
<name>A0A8X6PML5_NEPPI</name>
<evidence type="ECO:0000313" key="2">
    <source>
        <dbReference type="Proteomes" id="UP000887013"/>
    </source>
</evidence>
<comment type="caution">
    <text evidence="1">The sequence shown here is derived from an EMBL/GenBank/DDBJ whole genome shotgun (WGS) entry which is preliminary data.</text>
</comment>
<keyword evidence="2" id="KW-1185">Reference proteome</keyword>
<evidence type="ECO:0000313" key="1">
    <source>
        <dbReference type="EMBL" id="GFT79238.1"/>
    </source>
</evidence>
<accession>A0A8X6PML5</accession>
<dbReference type="EMBL" id="BMAW01118329">
    <property type="protein sequence ID" value="GFT79238.1"/>
    <property type="molecule type" value="Genomic_DNA"/>
</dbReference>
<organism evidence="1 2">
    <name type="scientific">Nephila pilipes</name>
    <name type="common">Giant wood spider</name>
    <name type="synonym">Nephila maculata</name>
    <dbReference type="NCBI Taxonomy" id="299642"/>
    <lineage>
        <taxon>Eukaryota</taxon>
        <taxon>Metazoa</taxon>
        <taxon>Ecdysozoa</taxon>
        <taxon>Arthropoda</taxon>
        <taxon>Chelicerata</taxon>
        <taxon>Arachnida</taxon>
        <taxon>Araneae</taxon>
        <taxon>Araneomorphae</taxon>
        <taxon>Entelegynae</taxon>
        <taxon>Araneoidea</taxon>
        <taxon>Nephilidae</taxon>
        <taxon>Nephila</taxon>
    </lineage>
</organism>